<protein>
    <submittedName>
        <fullName evidence="1">Uncharacterized protein</fullName>
    </submittedName>
</protein>
<name>A0A4S2M6B4_OPIFE</name>
<dbReference type="EMBL" id="SJOL01005643">
    <property type="protein sequence ID" value="TGZ70059.1"/>
    <property type="molecule type" value="Genomic_DNA"/>
</dbReference>
<gene>
    <name evidence="1" type="ORF">CRM22_003402</name>
</gene>
<proteinExistence type="predicted"/>
<reference evidence="1 2" key="1">
    <citation type="journal article" date="2019" name="BMC Genomics">
        <title>New insights from Opisthorchis felineus genome: update on genomics of the epidemiologically important liver flukes.</title>
        <authorList>
            <person name="Ershov N.I."/>
            <person name="Mordvinov V.A."/>
            <person name="Prokhortchouk E.B."/>
            <person name="Pakharukova M.Y."/>
            <person name="Gunbin K.V."/>
            <person name="Ustyantsev K."/>
            <person name="Genaev M.A."/>
            <person name="Blinov A.G."/>
            <person name="Mazur A."/>
            <person name="Boulygina E."/>
            <person name="Tsygankova S."/>
            <person name="Khrameeva E."/>
            <person name="Chekanov N."/>
            <person name="Fan G."/>
            <person name="Xiao A."/>
            <person name="Zhang H."/>
            <person name="Xu X."/>
            <person name="Yang H."/>
            <person name="Solovyev V."/>
            <person name="Lee S.M."/>
            <person name="Liu X."/>
            <person name="Afonnikov D.A."/>
            <person name="Skryabin K.G."/>
        </authorList>
    </citation>
    <scope>NUCLEOTIDE SEQUENCE [LARGE SCALE GENOMIC DNA]</scope>
    <source>
        <strain evidence="1">AK-0245</strain>
        <tissue evidence="1">Whole organism</tissue>
    </source>
</reference>
<dbReference type="AlphaFoldDB" id="A0A4S2M6B4"/>
<organism evidence="1 2">
    <name type="scientific">Opisthorchis felineus</name>
    <dbReference type="NCBI Taxonomy" id="147828"/>
    <lineage>
        <taxon>Eukaryota</taxon>
        <taxon>Metazoa</taxon>
        <taxon>Spiralia</taxon>
        <taxon>Lophotrochozoa</taxon>
        <taxon>Platyhelminthes</taxon>
        <taxon>Trematoda</taxon>
        <taxon>Digenea</taxon>
        <taxon>Opisthorchiida</taxon>
        <taxon>Opisthorchiata</taxon>
        <taxon>Opisthorchiidae</taxon>
        <taxon>Opisthorchis</taxon>
    </lineage>
</organism>
<accession>A0A4S2M6B4</accession>
<sequence length="124" mass="13928">MIALKDFYWCLQITILGRNYQASSNEQSTTPRPQHLTFETSTAYRSVSYAAVFTSSGEETQRVVRIFFLALAGWLRIQSPLSIVMISNFIDRAKSQLKTTKPLTLPSMGSCLDHTADLVTCICQ</sequence>
<evidence type="ECO:0000313" key="1">
    <source>
        <dbReference type="EMBL" id="TGZ70059.1"/>
    </source>
</evidence>
<comment type="caution">
    <text evidence="1">The sequence shown here is derived from an EMBL/GenBank/DDBJ whole genome shotgun (WGS) entry which is preliminary data.</text>
</comment>
<dbReference type="Proteomes" id="UP000308267">
    <property type="component" value="Unassembled WGS sequence"/>
</dbReference>
<evidence type="ECO:0000313" key="2">
    <source>
        <dbReference type="Proteomes" id="UP000308267"/>
    </source>
</evidence>
<keyword evidence="2" id="KW-1185">Reference proteome</keyword>